<evidence type="ECO:0000313" key="7">
    <source>
        <dbReference type="EMBL" id="EDQ87986.1"/>
    </source>
</evidence>
<organism evidence="7 8">
    <name type="scientific">Monosiga brevicollis</name>
    <name type="common">Choanoflagellate</name>
    <dbReference type="NCBI Taxonomy" id="81824"/>
    <lineage>
        <taxon>Eukaryota</taxon>
        <taxon>Choanoflagellata</taxon>
        <taxon>Craspedida</taxon>
        <taxon>Salpingoecidae</taxon>
        <taxon>Monosiga</taxon>
    </lineage>
</organism>
<dbReference type="PANTHER" id="PTHR12911">
    <property type="entry name" value="SAD1/UNC-84-LIKE PROTEIN-RELATED"/>
    <property type="match status" value="1"/>
</dbReference>
<protein>
    <recommendedName>
        <fullName evidence="6">SUN domain-containing protein</fullName>
    </recommendedName>
</protein>
<evidence type="ECO:0000256" key="4">
    <source>
        <dbReference type="ARBA" id="ARBA00023136"/>
    </source>
</evidence>
<dbReference type="AlphaFoldDB" id="A9V320"/>
<dbReference type="GeneID" id="5892383"/>
<dbReference type="RefSeq" id="XP_001747062.1">
    <property type="nucleotide sequence ID" value="XM_001747010.1"/>
</dbReference>
<feature type="region of interest" description="Disordered" evidence="5">
    <location>
        <begin position="1"/>
        <end position="37"/>
    </location>
</feature>
<dbReference type="Proteomes" id="UP000001357">
    <property type="component" value="Unassembled WGS sequence"/>
</dbReference>
<dbReference type="PANTHER" id="PTHR12911:SF8">
    <property type="entry name" value="KLAROID PROTEIN-RELATED"/>
    <property type="match status" value="1"/>
</dbReference>
<sequence>MSVVRASTPTRQRRRTGPRTPPGFATNTLFSDDEDADRSVASEYENQAETFASVLHSRINIATPNTSSSIRHVQTTTELRRVDNDLGILSEDELELGPNETLLYDDDGPIVYERRVHRVLRNTSEDDSASAQTESVGRSPHAFAPRIIDSALLAARYQQERTSLDDVDKALQSLIQARTQAEASAHSQTERPKGHFTICKQIKACVSSNLIMLRDKLARLEAQQTNFTHQQLHVRDALNSQAQIMRQTMMTMAEAQFVNKQKASNASRSAAACPKCPSCPTCPTCPTCPNCPTNAPTKACPETAPAPPSPLVNLASYARGARIIETHCARARSSSWRSRWESLFSMQPDQSARAMLSDSMEPKQCWAFRGAAATALIQLAAPTHVESVALSHVAQAALPASHNQSSAPRRFRVWAAGNSAAPAMPAAHKMLLEADFDPARSPQSFAIPAVHQHEARFIKLEIQSNHGNEYTCVYSFQVNGRATLVA</sequence>
<proteinExistence type="predicted"/>
<evidence type="ECO:0000256" key="5">
    <source>
        <dbReference type="SAM" id="MobiDB-lite"/>
    </source>
</evidence>
<comment type="subcellular location">
    <subcellularLocation>
        <location evidence="1">Membrane</location>
    </subcellularLocation>
</comment>
<keyword evidence="4" id="KW-0472">Membrane</keyword>
<accession>A9V320</accession>
<name>A9V320_MONBE</name>
<dbReference type="Pfam" id="PF07738">
    <property type="entry name" value="Sad1_UNC"/>
    <property type="match status" value="1"/>
</dbReference>
<gene>
    <name evidence="7" type="ORF">MONBRDRAFT_33018</name>
</gene>
<dbReference type="GO" id="GO:0043495">
    <property type="term" value="F:protein-membrane adaptor activity"/>
    <property type="evidence" value="ECO:0000318"/>
    <property type="project" value="GO_Central"/>
</dbReference>
<reference evidence="7 8" key="1">
    <citation type="journal article" date="2008" name="Nature">
        <title>The genome of the choanoflagellate Monosiga brevicollis and the origin of metazoans.</title>
        <authorList>
            <consortium name="JGI Sequencing"/>
            <person name="King N."/>
            <person name="Westbrook M.J."/>
            <person name="Young S.L."/>
            <person name="Kuo A."/>
            <person name="Abedin M."/>
            <person name="Chapman J."/>
            <person name="Fairclough S."/>
            <person name="Hellsten U."/>
            <person name="Isogai Y."/>
            <person name="Letunic I."/>
            <person name="Marr M."/>
            <person name="Pincus D."/>
            <person name="Putnam N."/>
            <person name="Rokas A."/>
            <person name="Wright K.J."/>
            <person name="Zuzow R."/>
            <person name="Dirks W."/>
            <person name="Good M."/>
            <person name="Goodstein D."/>
            <person name="Lemons D."/>
            <person name="Li W."/>
            <person name="Lyons J.B."/>
            <person name="Morris A."/>
            <person name="Nichols S."/>
            <person name="Richter D.J."/>
            <person name="Salamov A."/>
            <person name="Bork P."/>
            <person name="Lim W.A."/>
            <person name="Manning G."/>
            <person name="Miller W.T."/>
            <person name="McGinnis W."/>
            <person name="Shapiro H."/>
            <person name="Tjian R."/>
            <person name="Grigoriev I.V."/>
            <person name="Rokhsar D."/>
        </authorList>
    </citation>
    <scope>NUCLEOTIDE SEQUENCE [LARGE SCALE GENOMIC DNA]</scope>
    <source>
        <strain evidence="8">MX1 / ATCC 50154</strain>
    </source>
</reference>
<dbReference type="EMBL" id="CH991556">
    <property type="protein sequence ID" value="EDQ87986.1"/>
    <property type="molecule type" value="Genomic_DNA"/>
</dbReference>
<dbReference type="eggNOG" id="KOG2687">
    <property type="taxonomic scope" value="Eukaryota"/>
</dbReference>
<dbReference type="InterPro" id="IPR012919">
    <property type="entry name" value="SUN_dom"/>
</dbReference>
<evidence type="ECO:0000256" key="2">
    <source>
        <dbReference type="ARBA" id="ARBA00022692"/>
    </source>
</evidence>
<dbReference type="GO" id="GO:0034993">
    <property type="term" value="C:meiotic nuclear membrane microtubule tethering complex"/>
    <property type="evidence" value="ECO:0000318"/>
    <property type="project" value="GO_Central"/>
</dbReference>
<keyword evidence="3" id="KW-1133">Transmembrane helix</keyword>
<evidence type="ECO:0000313" key="8">
    <source>
        <dbReference type="Proteomes" id="UP000001357"/>
    </source>
</evidence>
<dbReference type="KEGG" id="mbr:MONBRDRAFT_33018"/>
<dbReference type="InParanoid" id="A9V320"/>
<keyword evidence="2" id="KW-0812">Transmembrane</keyword>
<evidence type="ECO:0000256" key="3">
    <source>
        <dbReference type="ARBA" id="ARBA00022989"/>
    </source>
</evidence>
<dbReference type="InterPro" id="IPR045119">
    <property type="entry name" value="SUN1-5"/>
</dbReference>
<keyword evidence="8" id="KW-1185">Reference proteome</keyword>
<dbReference type="STRING" id="81824.A9V320"/>
<dbReference type="PROSITE" id="PS51469">
    <property type="entry name" value="SUN"/>
    <property type="match status" value="1"/>
</dbReference>
<evidence type="ECO:0000256" key="1">
    <source>
        <dbReference type="ARBA" id="ARBA00004370"/>
    </source>
</evidence>
<dbReference type="GO" id="GO:0005635">
    <property type="term" value="C:nuclear envelope"/>
    <property type="evidence" value="ECO:0000318"/>
    <property type="project" value="GO_Central"/>
</dbReference>
<dbReference type="Gene3D" id="2.60.120.260">
    <property type="entry name" value="Galactose-binding domain-like"/>
    <property type="match status" value="1"/>
</dbReference>
<feature type="domain" description="SUN" evidence="6">
    <location>
        <begin position="320"/>
        <end position="483"/>
    </location>
</feature>
<evidence type="ECO:0000259" key="6">
    <source>
        <dbReference type="PROSITE" id="PS51469"/>
    </source>
</evidence>